<accession>A0A414CKP3</accession>
<evidence type="ECO:0000256" key="1">
    <source>
        <dbReference type="ARBA" id="ARBA00023012"/>
    </source>
</evidence>
<reference evidence="7" key="3">
    <citation type="submission" date="2023-09" db="EMBL/GenBank/DDBJ databases">
        <title>Streptococcus_parasanguinius_hifiasm_complete_genome_Zymo_Research_ D6332.</title>
        <authorList>
            <person name="Damerum A."/>
        </authorList>
    </citation>
    <scope>NUCLEOTIDE SEQUENCE</scope>
    <source>
        <strain evidence="7">B-1756</strain>
    </source>
</reference>
<evidence type="ECO:0000313" key="6">
    <source>
        <dbReference type="EMBL" id="RHC95599.1"/>
    </source>
</evidence>
<proteinExistence type="predicted"/>
<dbReference type="EMBL" id="QSIO01000001">
    <property type="protein sequence ID" value="RHC95599.1"/>
    <property type="molecule type" value="Genomic_DNA"/>
</dbReference>
<dbReference type="InterPro" id="IPR008327">
    <property type="entry name" value="Sig_transdc_resp-reg_antiterm"/>
</dbReference>
<dbReference type="PROSITE" id="PS50921">
    <property type="entry name" value="ANTAR"/>
    <property type="match status" value="1"/>
</dbReference>
<dbReference type="SMART" id="SM00448">
    <property type="entry name" value="REC"/>
    <property type="match status" value="1"/>
</dbReference>
<dbReference type="Gene3D" id="1.10.10.10">
    <property type="entry name" value="Winged helix-like DNA-binding domain superfamily/Winged helix DNA-binding domain"/>
    <property type="match status" value="1"/>
</dbReference>
<dbReference type="PANTHER" id="PTHR43228">
    <property type="entry name" value="TWO-COMPONENT RESPONSE REGULATOR"/>
    <property type="match status" value="1"/>
</dbReference>
<dbReference type="EMBL" id="CP133988">
    <property type="protein sequence ID" value="WNB82854.1"/>
    <property type="molecule type" value="Genomic_DNA"/>
</dbReference>
<protein>
    <submittedName>
        <fullName evidence="6">Response regulator</fullName>
    </submittedName>
</protein>
<dbReference type="EMBL" id="JAQMJV010000001">
    <property type="protein sequence ID" value="MDB8619123.1"/>
    <property type="molecule type" value="Genomic_DNA"/>
</dbReference>
<reference evidence="6 8" key="1">
    <citation type="submission" date="2018-08" db="EMBL/GenBank/DDBJ databases">
        <title>A genome reference for cultivated species of the human gut microbiota.</title>
        <authorList>
            <person name="Zou Y."/>
            <person name="Xue W."/>
            <person name="Luo G."/>
        </authorList>
    </citation>
    <scope>NUCLEOTIDE SEQUENCE [LARGE SCALE GENOMIC DNA]</scope>
    <source>
        <strain evidence="6 8">AM33-3BH</strain>
    </source>
</reference>
<reference evidence="5" key="2">
    <citation type="submission" date="2023-01" db="EMBL/GenBank/DDBJ databases">
        <title>Human gut microbiome strain richness.</title>
        <authorList>
            <person name="Chen-Liaw A."/>
        </authorList>
    </citation>
    <scope>NUCLEOTIDE SEQUENCE</scope>
    <source>
        <strain evidence="5">1001262st2_G8_1001262B_160229</strain>
    </source>
</reference>
<dbReference type="SUPFAM" id="SSF52172">
    <property type="entry name" value="CheY-like"/>
    <property type="match status" value="1"/>
</dbReference>
<evidence type="ECO:0000313" key="7">
    <source>
        <dbReference type="EMBL" id="WNB82854.1"/>
    </source>
</evidence>
<keyword evidence="2" id="KW-0597">Phosphoprotein</keyword>
<dbReference type="InterPro" id="IPR036388">
    <property type="entry name" value="WH-like_DNA-bd_sf"/>
</dbReference>
<evidence type="ECO:0000256" key="2">
    <source>
        <dbReference type="PROSITE-ProRule" id="PRU00169"/>
    </source>
</evidence>
<dbReference type="InterPro" id="IPR005561">
    <property type="entry name" value="ANTAR"/>
</dbReference>
<gene>
    <name evidence="6" type="ORF">DW820_00220</name>
    <name evidence="5" type="ORF">PNV36_01735</name>
    <name evidence="7" type="ORF">RDV49_08010</name>
</gene>
<feature type="domain" description="ANTAR" evidence="4">
    <location>
        <begin position="125"/>
        <end position="186"/>
    </location>
</feature>
<dbReference type="InterPro" id="IPR001789">
    <property type="entry name" value="Sig_transdc_resp-reg_receiver"/>
</dbReference>
<dbReference type="Proteomes" id="UP001248323">
    <property type="component" value="Chromosome"/>
</dbReference>
<feature type="domain" description="Response regulatory" evidence="3">
    <location>
        <begin position="4"/>
        <end position="119"/>
    </location>
</feature>
<evidence type="ECO:0000313" key="8">
    <source>
        <dbReference type="Proteomes" id="UP000285773"/>
    </source>
</evidence>
<keyword evidence="1" id="KW-0902">Two-component regulatory system</keyword>
<dbReference type="Gene3D" id="3.40.50.2300">
    <property type="match status" value="1"/>
</dbReference>
<evidence type="ECO:0000259" key="3">
    <source>
        <dbReference type="PROSITE" id="PS50110"/>
    </source>
</evidence>
<dbReference type="PROSITE" id="PS50110">
    <property type="entry name" value="RESPONSE_REGULATORY"/>
    <property type="match status" value="1"/>
</dbReference>
<dbReference type="Pfam" id="PF03861">
    <property type="entry name" value="ANTAR"/>
    <property type="match status" value="1"/>
</dbReference>
<evidence type="ECO:0000313" key="5">
    <source>
        <dbReference type="EMBL" id="MDB8619123.1"/>
    </source>
</evidence>
<sequence length="192" mass="21609">MKGRILICDDDPIIRLDIKQILEQSDYEVAAEASDGFEAIELCQKHFFDLVIMDIKLPLLDGLSAGKKILDDELAYGVIILSAYNDDHYIKKASLTGASAYLVKPLDAKSLIPTIAVCIEKGRQQQLLSKELIKISKKLDDRIVLEKAKGLLMTRDNLTEPEAFKQIRTISMQKRVPMIEIAKLLLLNNEVQ</sequence>
<dbReference type="PANTHER" id="PTHR43228:SF1">
    <property type="entry name" value="TWO-COMPONENT RESPONSE REGULATOR ARR22"/>
    <property type="match status" value="1"/>
</dbReference>
<dbReference type="InterPro" id="IPR052048">
    <property type="entry name" value="ST_Response_Regulator"/>
</dbReference>
<dbReference type="InterPro" id="IPR011006">
    <property type="entry name" value="CheY-like_superfamily"/>
</dbReference>
<feature type="modified residue" description="4-aspartylphosphate" evidence="2">
    <location>
        <position position="54"/>
    </location>
</feature>
<evidence type="ECO:0000259" key="4">
    <source>
        <dbReference type="PROSITE" id="PS50921"/>
    </source>
</evidence>
<dbReference type="AlphaFoldDB" id="A0A414CKP3"/>
<dbReference type="Pfam" id="PF00072">
    <property type="entry name" value="Response_reg"/>
    <property type="match status" value="1"/>
</dbReference>
<organism evidence="6 8">
    <name type="scientific">Streptococcus parasanguinis</name>
    <dbReference type="NCBI Taxonomy" id="1318"/>
    <lineage>
        <taxon>Bacteria</taxon>
        <taxon>Bacillati</taxon>
        <taxon>Bacillota</taxon>
        <taxon>Bacilli</taxon>
        <taxon>Lactobacillales</taxon>
        <taxon>Streptococcaceae</taxon>
        <taxon>Streptococcus</taxon>
    </lineage>
</organism>
<dbReference type="SMART" id="SM01012">
    <property type="entry name" value="ANTAR"/>
    <property type="match status" value="1"/>
</dbReference>
<dbReference type="PIRSF" id="PIRSF036382">
    <property type="entry name" value="RR_antiterm"/>
    <property type="match status" value="1"/>
</dbReference>
<name>A0A414CKP3_STRPA</name>
<dbReference type="Proteomes" id="UP000285773">
    <property type="component" value="Unassembled WGS sequence"/>
</dbReference>
<dbReference type="GO" id="GO:0000160">
    <property type="term" value="P:phosphorelay signal transduction system"/>
    <property type="evidence" value="ECO:0007669"/>
    <property type="project" value="UniProtKB-KW"/>
</dbReference>
<dbReference type="GO" id="GO:0003723">
    <property type="term" value="F:RNA binding"/>
    <property type="evidence" value="ECO:0007669"/>
    <property type="project" value="InterPro"/>
</dbReference>
<dbReference type="RefSeq" id="WP_037607841.1">
    <property type="nucleotide sequence ID" value="NZ_CP133988.1"/>
</dbReference>
<dbReference type="Proteomes" id="UP001212685">
    <property type="component" value="Unassembled WGS sequence"/>
</dbReference>